<sequence>MPAKTKTRAATKAPAAEAPQTVLAIKGFDENLACRGFSYAVGQTYTHEGDVVACQSGFHAIEGHPLEVFSYYAPANNRFCLVECGGEIVRETNMNDSKIACAEITIKAEIRLPDLIERAVKYVLDRVTWVNGSFTELERSGVKSDKDGGAATASGYWGAATASGYWGAATASGYQGAATASGDRGAATASGPGGAATASGPGGAATASGRWGAATASGDRGAATASGDRGAATASGDWGAATASGDWGAATASGYQGAATASGDWGAATASGDWGAATASGYRGAATAAGVASTAHTSGIDGKARGIEGAALHLDERDSEGTIIAVWAGIVGRNGIKPMTWYALKNGEPTEIDG</sequence>
<evidence type="ECO:0000259" key="2">
    <source>
        <dbReference type="Pfam" id="PF24703"/>
    </source>
</evidence>
<keyword evidence="4" id="KW-1185">Reference proteome</keyword>
<reference evidence="3 4" key="1">
    <citation type="journal article" date="2014" name="Int. J. Syst. Evol. Microbiol.">
        <title>Complete genome sequence of Corynebacterium casei LMG S-19264T (=DSM 44701T), isolated from a smear-ripened cheese.</title>
        <authorList>
            <consortium name="US DOE Joint Genome Institute (JGI-PGF)"/>
            <person name="Walter F."/>
            <person name="Albersmeier A."/>
            <person name="Kalinowski J."/>
            <person name="Ruckert C."/>
        </authorList>
    </citation>
    <scope>NUCLEOTIDE SEQUENCE [LARGE SCALE GENOMIC DNA]</scope>
    <source>
        <strain evidence="3 4">CGMCC 1.15896</strain>
    </source>
</reference>
<feature type="domain" description="DUF7666" evidence="2">
    <location>
        <begin position="22"/>
        <end position="117"/>
    </location>
</feature>
<accession>A0A916W3U4</accession>
<dbReference type="RefSeq" id="WP_127071816.1">
    <property type="nucleotide sequence ID" value="NZ_BMKB01000010.1"/>
</dbReference>
<dbReference type="Pfam" id="PF24703">
    <property type="entry name" value="DUF7666"/>
    <property type="match status" value="1"/>
</dbReference>
<name>A0A916W3U4_9HYPH</name>
<dbReference type="EMBL" id="BMKB01000010">
    <property type="protein sequence ID" value="GGA63688.1"/>
    <property type="molecule type" value="Genomic_DNA"/>
</dbReference>
<dbReference type="OrthoDB" id="8456222at2"/>
<dbReference type="Proteomes" id="UP000596977">
    <property type="component" value="Unassembled WGS sequence"/>
</dbReference>
<comment type="caution">
    <text evidence="3">The sequence shown here is derived from an EMBL/GenBank/DDBJ whole genome shotgun (WGS) entry which is preliminary data.</text>
</comment>
<organism evidence="3 4">
    <name type="scientific">Pelagibacterium lentulum</name>
    <dbReference type="NCBI Taxonomy" id="2029865"/>
    <lineage>
        <taxon>Bacteria</taxon>
        <taxon>Pseudomonadati</taxon>
        <taxon>Pseudomonadota</taxon>
        <taxon>Alphaproteobacteria</taxon>
        <taxon>Hyphomicrobiales</taxon>
        <taxon>Devosiaceae</taxon>
        <taxon>Pelagibacterium</taxon>
    </lineage>
</organism>
<proteinExistence type="predicted"/>
<feature type="region of interest" description="Disordered" evidence="1">
    <location>
        <begin position="180"/>
        <end position="236"/>
    </location>
</feature>
<evidence type="ECO:0000313" key="3">
    <source>
        <dbReference type="EMBL" id="GGA63688.1"/>
    </source>
</evidence>
<dbReference type="InterPro" id="IPR056083">
    <property type="entry name" value="DUF7666"/>
</dbReference>
<evidence type="ECO:0000313" key="4">
    <source>
        <dbReference type="Proteomes" id="UP000596977"/>
    </source>
</evidence>
<evidence type="ECO:0000256" key="1">
    <source>
        <dbReference type="SAM" id="MobiDB-lite"/>
    </source>
</evidence>
<protein>
    <recommendedName>
        <fullName evidence="2">DUF7666 domain-containing protein</fullName>
    </recommendedName>
</protein>
<gene>
    <name evidence="3" type="ORF">GCM10011499_37550</name>
</gene>
<dbReference type="AlphaFoldDB" id="A0A916W3U4"/>
<feature type="compositionally biased region" description="Low complexity" evidence="1">
    <location>
        <begin position="185"/>
        <end position="209"/>
    </location>
</feature>